<dbReference type="EMBL" id="JARKHS020012723">
    <property type="protein sequence ID" value="KAK8776633.1"/>
    <property type="molecule type" value="Genomic_DNA"/>
</dbReference>
<dbReference type="SUPFAM" id="SSF100920">
    <property type="entry name" value="Heat shock protein 70kD (HSP70), peptide-binding domain"/>
    <property type="match status" value="1"/>
</dbReference>
<dbReference type="Pfam" id="PF00012">
    <property type="entry name" value="HSP70"/>
    <property type="match status" value="1"/>
</dbReference>
<evidence type="ECO:0000256" key="3">
    <source>
        <dbReference type="ARBA" id="ARBA00022840"/>
    </source>
</evidence>
<evidence type="ECO:0000313" key="4">
    <source>
        <dbReference type="EMBL" id="KAK8776633.1"/>
    </source>
</evidence>
<comment type="similarity">
    <text evidence="1">Belongs to the heat shock protein 70 family.</text>
</comment>
<evidence type="ECO:0000313" key="5">
    <source>
        <dbReference type="Proteomes" id="UP001321473"/>
    </source>
</evidence>
<dbReference type="InterPro" id="IPR029047">
    <property type="entry name" value="HSP70_peptide-bd_sf"/>
</dbReference>
<organism evidence="4 5">
    <name type="scientific">Amblyomma americanum</name>
    <name type="common">Lone star tick</name>
    <dbReference type="NCBI Taxonomy" id="6943"/>
    <lineage>
        <taxon>Eukaryota</taxon>
        <taxon>Metazoa</taxon>
        <taxon>Ecdysozoa</taxon>
        <taxon>Arthropoda</taxon>
        <taxon>Chelicerata</taxon>
        <taxon>Arachnida</taxon>
        <taxon>Acari</taxon>
        <taxon>Parasitiformes</taxon>
        <taxon>Ixodida</taxon>
        <taxon>Ixodoidea</taxon>
        <taxon>Ixodidae</taxon>
        <taxon>Amblyomminae</taxon>
        <taxon>Amblyomma</taxon>
    </lineage>
</organism>
<dbReference type="GO" id="GO:0140662">
    <property type="term" value="F:ATP-dependent protein folding chaperone"/>
    <property type="evidence" value="ECO:0007669"/>
    <property type="project" value="InterPro"/>
</dbReference>
<sequence length="143" mass="15769">MQVFEGERALTKDNNLLGKFVLKGIPPAPRGVPQIEVTFDLSADGILNATAVEKSVGKPKSITITNDKGRLTSDQIQKMIKDSENYKEQDTVERNRIAARNALEGYLFQWAPTIPLTRITMITVTVLSGVLVDGTLEKKKQGQ</sequence>
<accession>A0AAQ4EQ10</accession>
<name>A0AAQ4EQ10_AMBAM</name>
<dbReference type="GO" id="GO:0005524">
    <property type="term" value="F:ATP binding"/>
    <property type="evidence" value="ECO:0007669"/>
    <property type="project" value="UniProtKB-KW"/>
</dbReference>
<keyword evidence="3" id="KW-0067">ATP-binding</keyword>
<dbReference type="AlphaFoldDB" id="A0AAQ4EQ10"/>
<protein>
    <submittedName>
        <fullName evidence="4">Uncharacterized protein</fullName>
    </submittedName>
</protein>
<keyword evidence="2" id="KW-0547">Nucleotide-binding</keyword>
<proteinExistence type="inferred from homology"/>
<dbReference type="InterPro" id="IPR013126">
    <property type="entry name" value="Hsp_70_fam"/>
</dbReference>
<evidence type="ECO:0000256" key="2">
    <source>
        <dbReference type="ARBA" id="ARBA00022741"/>
    </source>
</evidence>
<dbReference type="Proteomes" id="UP001321473">
    <property type="component" value="Unassembled WGS sequence"/>
</dbReference>
<dbReference type="PANTHER" id="PTHR19375">
    <property type="entry name" value="HEAT SHOCK PROTEIN 70KDA"/>
    <property type="match status" value="1"/>
</dbReference>
<gene>
    <name evidence="4" type="ORF">V5799_030023</name>
</gene>
<evidence type="ECO:0000256" key="1">
    <source>
        <dbReference type="ARBA" id="ARBA00007381"/>
    </source>
</evidence>
<comment type="caution">
    <text evidence="4">The sequence shown here is derived from an EMBL/GenBank/DDBJ whole genome shotgun (WGS) entry which is preliminary data.</text>
</comment>
<keyword evidence="5" id="KW-1185">Reference proteome</keyword>
<dbReference type="Gene3D" id="2.60.34.10">
    <property type="entry name" value="Substrate Binding Domain Of DNAk, Chain A, domain 1"/>
    <property type="match status" value="1"/>
</dbReference>
<reference evidence="4 5" key="1">
    <citation type="journal article" date="2023" name="Arcadia Sci">
        <title>De novo assembly of a long-read Amblyomma americanum tick genome.</title>
        <authorList>
            <person name="Chou S."/>
            <person name="Poskanzer K.E."/>
            <person name="Rollins M."/>
            <person name="Thuy-Boun P.S."/>
        </authorList>
    </citation>
    <scope>NUCLEOTIDE SEQUENCE [LARGE SCALE GENOMIC DNA]</scope>
    <source>
        <strain evidence="4">F_SG_1</strain>
        <tissue evidence="4">Salivary glands</tissue>
    </source>
</reference>